<dbReference type="GO" id="GO:0008360">
    <property type="term" value="P:regulation of cell shape"/>
    <property type="evidence" value="ECO:0007669"/>
    <property type="project" value="UniProtKB-KW"/>
</dbReference>
<protein>
    <submittedName>
        <fullName evidence="7">Murein L,D-transpeptidase catalytic domain family protein</fullName>
    </submittedName>
</protein>
<dbReference type="PANTHER" id="PTHR38477">
    <property type="entry name" value="HYPOTHETICAL EXPORTED PROTEIN"/>
    <property type="match status" value="1"/>
</dbReference>
<dbReference type="InterPro" id="IPR005490">
    <property type="entry name" value="LD_TPept_cat_dom"/>
</dbReference>
<dbReference type="Proteomes" id="UP000679691">
    <property type="component" value="Unassembled WGS sequence"/>
</dbReference>
<sequence>MNGFLLVIIIVLFTSFNPTKTANKKMPEKMRISQQAYSEVEAMYHRMQLASTLNFKAFEQAMAGYTQLADTDKGIITVIDFTLPSTEKRMYVIDVENEKLLYHTLVSHGRNSGENYATSFSNENDSHQSSLGFFRTENTYFGGNGYSLVLEGLEQGINDRAKERAVVIHGAPYCSTRVIASTGRLGRSYGCPALPVELAKPIINTIKEGTLLYIYADNTQYAYQSAILKRHHATLLAQRSMDERAESNIF</sequence>
<keyword evidence="4" id="KW-0133">Cell shape</keyword>
<evidence type="ECO:0000256" key="6">
    <source>
        <dbReference type="ARBA" id="ARBA00023316"/>
    </source>
</evidence>
<evidence type="ECO:0000256" key="5">
    <source>
        <dbReference type="ARBA" id="ARBA00022984"/>
    </source>
</evidence>
<comment type="caution">
    <text evidence="7">The sequence shown here is derived from an EMBL/GenBank/DDBJ whole genome shotgun (WGS) entry which is preliminary data.</text>
</comment>
<keyword evidence="5" id="KW-0573">Peptidoglycan synthesis</keyword>
<comment type="pathway">
    <text evidence="1">Cell wall biogenesis; peptidoglycan biosynthesis.</text>
</comment>
<name>A0A8T4HC01_9SPHI</name>
<dbReference type="EMBL" id="JAGKSB010000004">
    <property type="protein sequence ID" value="MBP3942858.1"/>
    <property type="molecule type" value="Genomic_DNA"/>
</dbReference>
<evidence type="ECO:0000256" key="4">
    <source>
        <dbReference type="ARBA" id="ARBA00022960"/>
    </source>
</evidence>
<keyword evidence="6" id="KW-0961">Cell wall biogenesis/degradation</keyword>
<dbReference type="GO" id="GO:0016740">
    <property type="term" value="F:transferase activity"/>
    <property type="evidence" value="ECO:0007669"/>
    <property type="project" value="UniProtKB-KW"/>
</dbReference>
<evidence type="ECO:0000256" key="2">
    <source>
        <dbReference type="ARBA" id="ARBA00005992"/>
    </source>
</evidence>
<dbReference type="RefSeq" id="WP_353546344.1">
    <property type="nucleotide sequence ID" value="NZ_JAGKSB010000004.1"/>
</dbReference>
<accession>A0A8T4HC01</accession>
<dbReference type="Pfam" id="PF13645">
    <property type="entry name" value="YkuD_2"/>
    <property type="match status" value="1"/>
</dbReference>
<dbReference type="InterPro" id="IPR032676">
    <property type="entry name" value="YkuD_2"/>
</dbReference>
<dbReference type="PANTHER" id="PTHR38477:SF1">
    <property type="entry name" value="MUREIN L,D-TRANSPEPTIDASE CATALYTIC DOMAIN FAMILY PROTEIN"/>
    <property type="match status" value="1"/>
</dbReference>
<dbReference type="GO" id="GO:0009252">
    <property type="term" value="P:peptidoglycan biosynthetic process"/>
    <property type="evidence" value="ECO:0007669"/>
    <property type="project" value="UniProtKB-KW"/>
</dbReference>
<keyword evidence="3" id="KW-0808">Transferase</keyword>
<comment type="similarity">
    <text evidence="2">Belongs to the YkuD family.</text>
</comment>
<dbReference type="CDD" id="cd16913">
    <property type="entry name" value="YkuD_like"/>
    <property type="match status" value="1"/>
</dbReference>
<reference evidence="7" key="1">
    <citation type="submission" date="2021-03" db="EMBL/GenBank/DDBJ databases">
        <authorList>
            <person name="Lu T."/>
            <person name="Wang Q."/>
            <person name="Han X."/>
        </authorList>
    </citation>
    <scope>NUCLEOTIDE SEQUENCE</scope>
    <source>
        <strain evidence="7">WQ 2009</strain>
    </source>
</reference>
<gene>
    <name evidence="7" type="ORF">J5U18_04650</name>
</gene>
<proteinExistence type="inferred from homology"/>
<evidence type="ECO:0000256" key="3">
    <source>
        <dbReference type="ARBA" id="ARBA00022679"/>
    </source>
</evidence>
<evidence type="ECO:0000313" key="7">
    <source>
        <dbReference type="EMBL" id="MBP3942858.1"/>
    </source>
</evidence>
<dbReference type="GO" id="GO:0071555">
    <property type="term" value="P:cell wall organization"/>
    <property type="evidence" value="ECO:0007669"/>
    <property type="project" value="UniProtKB-KW"/>
</dbReference>
<evidence type="ECO:0000313" key="8">
    <source>
        <dbReference type="Proteomes" id="UP000679691"/>
    </source>
</evidence>
<dbReference type="SUPFAM" id="SSF141523">
    <property type="entry name" value="L,D-transpeptidase catalytic domain-like"/>
    <property type="match status" value="1"/>
</dbReference>
<dbReference type="GO" id="GO:0004180">
    <property type="term" value="F:carboxypeptidase activity"/>
    <property type="evidence" value="ECO:0007669"/>
    <property type="project" value="UniProtKB-ARBA"/>
</dbReference>
<dbReference type="Gene3D" id="2.40.440.10">
    <property type="entry name" value="L,D-transpeptidase catalytic domain-like"/>
    <property type="match status" value="1"/>
</dbReference>
<dbReference type="AlphaFoldDB" id="A0A8T4HC01"/>
<organism evidence="7 8">
    <name type="scientific">Rhinopithecimicrobium faecis</name>
    <dbReference type="NCBI Taxonomy" id="2820698"/>
    <lineage>
        <taxon>Bacteria</taxon>
        <taxon>Pseudomonadati</taxon>
        <taxon>Bacteroidota</taxon>
        <taxon>Sphingobacteriia</taxon>
        <taxon>Sphingobacteriales</taxon>
        <taxon>Sphingobacteriaceae</taxon>
        <taxon>Rhinopithecimicrobium</taxon>
    </lineage>
</organism>
<evidence type="ECO:0000256" key="1">
    <source>
        <dbReference type="ARBA" id="ARBA00004752"/>
    </source>
</evidence>
<keyword evidence="8" id="KW-1185">Reference proteome</keyword>
<dbReference type="InterPro" id="IPR038063">
    <property type="entry name" value="Transpep_catalytic_dom"/>
</dbReference>